<evidence type="ECO:0000313" key="9">
    <source>
        <dbReference type="EMBL" id="BBC61293.1"/>
    </source>
</evidence>
<dbReference type="OMA" id="YRHTHFW"/>
<evidence type="ECO:0000256" key="1">
    <source>
        <dbReference type="ARBA" id="ARBA00022679"/>
    </source>
</evidence>
<dbReference type="Pfam" id="PF20143">
    <property type="entry name" value="NAD_kinase_C"/>
    <property type="match status" value="1"/>
</dbReference>
<dbReference type="PANTHER" id="PTHR20275:SF0">
    <property type="entry name" value="NAD KINASE"/>
    <property type="match status" value="1"/>
</dbReference>
<dbReference type="Pfam" id="PF01513">
    <property type="entry name" value="NAD_kinase"/>
    <property type="match status" value="1"/>
</dbReference>
<evidence type="ECO:0000256" key="5">
    <source>
        <dbReference type="ARBA" id="ARBA00022857"/>
    </source>
</evidence>
<evidence type="ECO:0000256" key="7">
    <source>
        <dbReference type="ARBA" id="ARBA00047925"/>
    </source>
</evidence>
<keyword evidence="3 8" id="KW-0418">Kinase</keyword>
<comment type="catalytic activity">
    <reaction evidence="7 8">
        <text>NAD(+) + ATP = ADP + NADP(+) + H(+)</text>
        <dbReference type="Rhea" id="RHEA:18629"/>
        <dbReference type="ChEBI" id="CHEBI:15378"/>
        <dbReference type="ChEBI" id="CHEBI:30616"/>
        <dbReference type="ChEBI" id="CHEBI:57540"/>
        <dbReference type="ChEBI" id="CHEBI:58349"/>
        <dbReference type="ChEBI" id="CHEBI:456216"/>
        <dbReference type="EC" id="2.7.1.23"/>
    </reaction>
</comment>
<reference evidence="9 10" key="1">
    <citation type="submission" date="2018-01" db="EMBL/GenBank/DDBJ databases">
        <title>Whole genome sequence of Melissococcus plutonius DAT561.</title>
        <authorList>
            <person name="Okumura K."/>
            <person name="Takamatsu D."/>
            <person name="Okura M."/>
        </authorList>
    </citation>
    <scope>NUCLEOTIDE SEQUENCE [LARGE SCALE GENOMIC DNA]</scope>
    <source>
        <strain evidence="9 10">DAT561</strain>
    </source>
</reference>
<comment type="caution">
    <text evidence="8">Lacks conserved residue(s) required for the propagation of feature annotation.</text>
</comment>
<accession>A0A2Z5Y3I9</accession>
<dbReference type="AlphaFoldDB" id="A0A2Z5Y3I9"/>
<dbReference type="GO" id="GO:0005737">
    <property type="term" value="C:cytoplasm"/>
    <property type="evidence" value="ECO:0007669"/>
    <property type="project" value="UniProtKB-SubCell"/>
</dbReference>
<organism evidence="9 10">
    <name type="scientific">Melissococcus plutonius</name>
    <dbReference type="NCBI Taxonomy" id="33970"/>
    <lineage>
        <taxon>Bacteria</taxon>
        <taxon>Bacillati</taxon>
        <taxon>Bacillota</taxon>
        <taxon>Bacilli</taxon>
        <taxon>Lactobacillales</taxon>
        <taxon>Enterococcaceae</taxon>
        <taxon>Melissococcus</taxon>
    </lineage>
</organism>
<comment type="subcellular location">
    <subcellularLocation>
        <location evidence="8">Cytoplasm</location>
    </subcellularLocation>
</comment>
<dbReference type="HAMAP" id="MF_00361">
    <property type="entry name" value="NAD_kinase"/>
    <property type="match status" value="1"/>
</dbReference>
<comment type="similarity">
    <text evidence="8">Belongs to the NAD kinase family.</text>
</comment>
<feature type="binding site" evidence="8">
    <location>
        <position position="185"/>
    </location>
    <ligand>
        <name>NAD(+)</name>
        <dbReference type="ChEBI" id="CHEBI:57540"/>
    </ligand>
</feature>
<evidence type="ECO:0000256" key="2">
    <source>
        <dbReference type="ARBA" id="ARBA00022741"/>
    </source>
</evidence>
<dbReference type="Gene3D" id="3.40.50.10330">
    <property type="entry name" value="Probable inorganic polyphosphate/atp-NAD kinase, domain 1"/>
    <property type="match status" value="1"/>
</dbReference>
<dbReference type="GO" id="GO:0046872">
    <property type="term" value="F:metal ion binding"/>
    <property type="evidence" value="ECO:0007669"/>
    <property type="project" value="UniProtKB-UniRule"/>
</dbReference>
<dbReference type="SUPFAM" id="SSF111331">
    <property type="entry name" value="NAD kinase/diacylglycerol kinase-like"/>
    <property type="match status" value="1"/>
</dbReference>
<dbReference type="GO" id="GO:0005524">
    <property type="term" value="F:ATP binding"/>
    <property type="evidence" value="ECO:0007669"/>
    <property type="project" value="UniProtKB-KW"/>
</dbReference>
<dbReference type="RefSeq" id="WP_013773645.1">
    <property type="nucleotide sequence ID" value="NZ_AP018524.1"/>
</dbReference>
<proteinExistence type="inferred from homology"/>
<evidence type="ECO:0000256" key="8">
    <source>
        <dbReference type="HAMAP-Rule" id="MF_00361"/>
    </source>
</evidence>
<dbReference type="InterPro" id="IPR002504">
    <property type="entry name" value="NADK"/>
</dbReference>
<dbReference type="InterPro" id="IPR017437">
    <property type="entry name" value="ATP-NAD_kinase_PpnK-typ_C"/>
</dbReference>
<dbReference type="EC" id="2.7.1.23" evidence="8"/>
<keyword evidence="1 8" id="KW-0808">Transferase</keyword>
<dbReference type="GO" id="GO:0051287">
    <property type="term" value="F:NAD binding"/>
    <property type="evidence" value="ECO:0007669"/>
    <property type="project" value="UniProtKB-ARBA"/>
</dbReference>
<keyword evidence="2 8" id="KW-0547">Nucleotide-binding</keyword>
<feature type="binding site" evidence="8">
    <location>
        <begin position="161"/>
        <end position="166"/>
    </location>
    <ligand>
        <name>NAD(+)</name>
        <dbReference type="ChEBI" id="CHEBI:57540"/>
    </ligand>
</feature>
<dbReference type="InterPro" id="IPR017438">
    <property type="entry name" value="ATP-NAD_kinase_N"/>
</dbReference>
<evidence type="ECO:0000256" key="3">
    <source>
        <dbReference type="ARBA" id="ARBA00022777"/>
    </source>
</evidence>
<keyword evidence="6 8" id="KW-0520">NAD</keyword>
<protein>
    <recommendedName>
        <fullName evidence="8">NAD kinase</fullName>
        <ecNumber evidence="8">2.7.1.23</ecNumber>
    </recommendedName>
    <alternativeName>
        <fullName evidence="8">ATP-dependent NAD kinase</fullName>
    </alternativeName>
</protein>
<feature type="binding site" evidence="8">
    <location>
        <begin position="45"/>
        <end position="46"/>
    </location>
    <ligand>
        <name>NAD(+)</name>
        <dbReference type="ChEBI" id="CHEBI:57540"/>
    </ligand>
</feature>
<keyword evidence="4 8" id="KW-0067">ATP-binding</keyword>
<feature type="active site" description="Proton acceptor" evidence="8">
    <location>
        <position position="45"/>
    </location>
</feature>
<dbReference type="GO" id="GO:0019674">
    <property type="term" value="P:NAD+ metabolic process"/>
    <property type="evidence" value="ECO:0007669"/>
    <property type="project" value="InterPro"/>
</dbReference>
<evidence type="ECO:0000313" key="10">
    <source>
        <dbReference type="Proteomes" id="UP000269226"/>
    </source>
</evidence>
<keyword evidence="5 8" id="KW-0521">NADP</keyword>
<comment type="cofactor">
    <cofactor evidence="8">
        <name>a divalent metal cation</name>
        <dbReference type="ChEBI" id="CHEBI:60240"/>
    </cofactor>
</comment>
<feature type="binding site" evidence="8">
    <location>
        <begin position="122"/>
        <end position="123"/>
    </location>
    <ligand>
        <name>NAD(+)</name>
        <dbReference type="ChEBI" id="CHEBI:57540"/>
    </ligand>
</feature>
<dbReference type="NCBIfam" id="NF003424">
    <property type="entry name" value="PRK04885.1"/>
    <property type="match status" value="1"/>
</dbReference>
<gene>
    <name evidence="8" type="primary">nadK</name>
    <name evidence="9" type="ORF">DAT561_1187</name>
</gene>
<dbReference type="Proteomes" id="UP000269226">
    <property type="component" value="Chromosome"/>
</dbReference>
<dbReference type="GO" id="GO:0003951">
    <property type="term" value="F:NAD+ kinase activity"/>
    <property type="evidence" value="ECO:0007669"/>
    <property type="project" value="UniProtKB-UniRule"/>
</dbReference>
<evidence type="ECO:0000256" key="4">
    <source>
        <dbReference type="ARBA" id="ARBA00022840"/>
    </source>
</evidence>
<sequence length="265" mass="30651">MKVAIVYNNNDKSKQITTKLIKLLKEHAIEIDEQHPELIISVGGDGTLLSAFHRFNHRLNEVRFLGIHTGHLGFYTDWRDYEIDELIESLKRPQEKSISYPLLDVRIDFYNKRPSQHFLALNESTIKRGNRTMVADIFIKDELFERFRGDGVSISTPTGSTAYNKSVGGAVLHPSINAFQLAEIASLNNRVFRTLGSPVVIAHTEWLEIKLQESHDYSVTVDQLDIFQKEVSSVHYKISEERIHFASYRHMHFWHRVKDAFISED</sequence>
<feature type="binding site" evidence="8">
    <location>
        <position position="150"/>
    </location>
    <ligand>
        <name>NAD(+)</name>
        <dbReference type="ChEBI" id="CHEBI:57540"/>
    </ligand>
</feature>
<dbReference type="GO" id="GO:0006741">
    <property type="term" value="P:NADP+ biosynthetic process"/>
    <property type="evidence" value="ECO:0007669"/>
    <property type="project" value="UniProtKB-UniRule"/>
</dbReference>
<dbReference type="InterPro" id="IPR016064">
    <property type="entry name" value="NAD/diacylglycerol_kinase_sf"/>
</dbReference>
<dbReference type="EMBL" id="AP018492">
    <property type="protein sequence ID" value="BBC61293.1"/>
    <property type="molecule type" value="Genomic_DNA"/>
</dbReference>
<name>A0A2Z5Y3I9_9ENTE</name>
<evidence type="ECO:0000256" key="6">
    <source>
        <dbReference type="ARBA" id="ARBA00023027"/>
    </source>
</evidence>
<comment type="function">
    <text evidence="8">Involved in the regulation of the intracellular balance of NAD and NADP, and is a key enzyme in the biosynthesis of NADP. Catalyzes specifically the phosphorylation on 2'-hydroxyl of the adenosine moiety of NAD to yield NADP.</text>
</comment>
<dbReference type="Gene3D" id="2.60.200.30">
    <property type="entry name" value="Probable inorganic polyphosphate/atp-NAD kinase, domain 2"/>
    <property type="match status" value="1"/>
</dbReference>
<keyword evidence="8" id="KW-0963">Cytoplasm</keyword>
<feature type="binding site" evidence="8">
    <location>
        <position position="148"/>
    </location>
    <ligand>
        <name>NAD(+)</name>
        <dbReference type="ChEBI" id="CHEBI:57540"/>
    </ligand>
</feature>
<dbReference type="PANTHER" id="PTHR20275">
    <property type="entry name" value="NAD KINASE"/>
    <property type="match status" value="1"/>
</dbReference>